<dbReference type="PANTHER" id="PTHR36455">
    <property type="match status" value="1"/>
</dbReference>
<protein>
    <submittedName>
        <fullName evidence="1">IS66 family insertion sequence element accessory protein TnpB</fullName>
    </submittedName>
</protein>
<accession>A0A839K197</accession>
<dbReference type="RefSeq" id="WP_228353170.1">
    <property type="nucleotide sequence ID" value="NZ_JACEGA010000001.1"/>
</dbReference>
<gene>
    <name evidence="1" type="primary">tnpB</name>
    <name evidence="1" type="ORF">H0486_11615</name>
</gene>
<dbReference type="EMBL" id="JACEGA010000001">
    <property type="protein sequence ID" value="MBB2183524.1"/>
    <property type="molecule type" value="Genomic_DNA"/>
</dbReference>
<evidence type="ECO:0000313" key="2">
    <source>
        <dbReference type="Proteomes" id="UP000574276"/>
    </source>
</evidence>
<proteinExistence type="predicted"/>
<dbReference type="NCBIfam" id="NF033819">
    <property type="entry name" value="IS66_TnpB"/>
    <property type="match status" value="1"/>
</dbReference>
<keyword evidence="2" id="KW-1185">Reference proteome</keyword>
<dbReference type="PANTHER" id="PTHR36455:SF1">
    <property type="entry name" value="BLR8292 PROTEIN"/>
    <property type="match status" value="1"/>
</dbReference>
<dbReference type="Pfam" id="PF05717">
    <property type="entry name" value="TnpB_IS66"/>
    <property type="match status" value="1"/>
</dbReference>
<dbReference type="InterPro" id="IPR008878">
    <property type="entry name" value="Transposase_IS66_Orf2"/>
</dbReference>
<evidence type="ECO:0000313" key="1">
    <source>
        <dbReference type="EMBL" id="MBB2183524.1"/>
    </source>
</evidence>
<reference evidence="1 2" key="1">
    <citation type="submission" date="2020-07" db="EMBL/GenBank/DDBJ databases">
        <title>Characterization and genome sequencing of isolate MD1, a novel member within the family Lachnospiraceae.</title>
        <authorList>
            <person name="Rettenmaier R."/>
            <person name="Di Bello L."/>
            <person name="Zinser C."/>
            <person name="Scheitz K."/>
            <person name="Liebl W."/>
            <person name="Zverlov V."/>
        </authorList>
    </citation>
    <scope>NUCLEOTIDE SEQUENCE [LARGE SCALE GENOMIC DNA]</scope>
    <source>
        <strain evidence="1 2">MD1</strain>
    </source>
</reference>
<comment type="caution">
    <text evidence="1">The sequence shown here is derived from an EMBL/GenBank/DDBJ whole genome shotgun (WGS) entry which is preliminary data.</text>
</comment>
<name>A0A839K197_9FIRM</name>
<sequence>MLNDASGFSQVFIACGYTDMRLGIDGLASMVQSSFQLDPFHTGILFLFCGRRTDRIKGLVFEGDGFLLLYKRLEKGRFQWPRSETEMKTLTPQQYKWLMEGLAIEQKKAIQKISSVAIL</sequence>
<dbReference type="Proteomes" id="UP000574276">
    <property type="component" value="Unassembled WGS sequence"/>
</dbReference>
<organism evidence="1 2">
    <name type="scientific">Variimorphobacter saccharofermentans</name>
    <dbReference type="NCBI Taxonomy" id="2755051"/>
    <lineage>
        <taxon>Bacteria</taxon>
        <taxon>Bacillati</taxon>
        <taxon>Bacillota</taxon>
        <taxon>Clostridia</taxon>
        <taxon>Lachnospirales</taxon>
        <taxon>Lachnospiraceae</taxon>
        <taxon>Variimorphobacter</taxon>
    </lineage>
</organism>
<dbReference type="AlphaFoldDB" id="A0A839K197"/>